<keyword evidence="8 11" id="KW-0408">Iron</keyword>
<evidence type="ECO:0000256" key="9">
    <source>
        <dbReference type="ARBA" id="ARBA00023033"/>
    </source>
</evidence>
<dbReference type="InterPro" id="IPR036396">
    <property type="entry name" value="Cyt_P450_sf"/>
</dbReference>
<dbReference type="PRINTS" id="PR00463">
    <property type="entry name" value="EP450I"/>
</dbReference>
<evidence type="ECO:0000256" key="4">
    <source>
        <dbReference type="ARBA" id="ARBA00022692"/>
    </source>
</evidence>
<evidence type="ECO:0000256" key="13">
    <source>
        <dbReference type="SAM" id="SignalP"/>
    </source>
</evidence>
<evidence type="ECO:0000313" key="14">
    <source>
        <dbReference type="EMBL" id="QUN00496.1"/>
    </source>
</evidence>
<keyword evidence="7 12" id="KW-0560">Oxidoreductase</keyword>
<evidence type="ECO:0000256" key="11">
    <source>
        <dbReference type="PIRSR" id="PIRSR602401-1"/>
    </source>
</evidence>
<reference evidence="14" key="1">
    <citation type="submission" date="2019-11" db="EMBL/GenBank/DDBJ databases">
        <authorList>
            <person name="Zhou J.W."/>
        </authorList>
    </citation>
    <scope>NUCLEOTIDE SEQUENCE</scope>
</reference>
<comment type="similarity">
    <text evidence="2 12">Belongs to the cytochrome P450 family.</text>
</comment>
<evidence type="ECO:0000256" key="1">
    <source>
        <dbReference type="ARBA" id="ARBA00004167"/>
    </source>
</evidence>
<keyword evidence="3 11" id="KW-0349">Heme</keyword>
<dbReference type="GO" id="GO:0005506">
    <property type="term" value="F:iron ion binding"/>
    <property type="evidence" value="ECO:0007669"/>
    <property type="project" value="InterPro"/>
</dbReference>
<dbReference type="EMBL" id="MN738171">
    <property type="protein sequence ID" value="QUN00496.1"/>
    <property type="molecule type" value="mRNA"/>
</dbReference>
<dbReference type="InterPro" id="IPR002401">
    <property type="entry name" value="Cyt_P450_E_grp-I"/>
</dbReference>
<evidence type="ECO:0000256" key="10">
    <source>
        <dbReference type="ARBA" id="ARBA00023136"/>
    </source>
</evidence>
<dbReference type="InterPro" id="IPR017972">
    <property type="entry name" value="Cyt_P450_CS"/>
</dbReference>
<evidence type="ECO:0000256" key="7">
    <source>
        <dbReference type="ARBA" id="ARBA00023002"/>
    </source>
</evidence>
<dbReference type="AlphaFoldDB" id="A0A8T8L8R5"/>
<keyword evidence="4" id="KW-0812">Transmembrane</keyword>
<dbReference type="PRINTS" id="PR00385">
    <property type="entry name" value="P450"/>
</dbReference>
<keyword evidence="13" id="KW-0732">Signal</keyword>
<organism evidence="14">
    <name type="scientific">Tripterygium wilfordii</name>
    <name type="common">Thunder God vine</name>
    <dbReference type="NCBI Taxonomy" id="458696"/>
    <lineage>
        <taxon>Eukaryota</taxon>
        <taxon>Viridiplantae</taxon>
        <taxon>Streptophyta</taxon>
        <taxon>Embryophyta</taxon>
        <taxon>Tracheophyta</taxon>
        <taxon>Spermatophyta</taxon>
        <taxon>Magnoliopsida</taxon>
        <taxon>eudicotyledons</taxon>
        <taxon>Gunneridae</taxon>
        <taxon>Pentapetalae</taxon>
        <taxon>rosids</taxon>
        <taxon>fabids</taxon>
        <taxon>Celastrales</taxon>
        <taxon>Celastraceae</taxon>
        <taxon>Tripterygium</taxon>
    </lineage>
</organism>
<dbReference type="InterPro" id="IPR050651">
    <property type="entry name" value="Plant_Cytochrome_P450_Monoox"/>
</dbReference>
<evidence type="ECO:0000256" key="5">
    <source>
        <dbReference type="ARBA" id="ARBA00022723"/>
    </source>
</evidence>
<dbReference type="GO" id="GO:0020037">
    <property type="term" value="F:heme binding"/>
    <property type="evidence" value="ECO:0007669"/>
    <property type="project" value="InterPro"/>
</dbReference>
<dbReference type="FunFam" id="1.10.630.10:FF:000026">
    <property type="entry name" value="Cytochrome P450 82C4"/>
    <property type="match status" value="1"/>
</dbReference>
<keyword evidence="9 12" id="KW-0503">Monooxygenase</keyword>
<dbReference type="Gene3D" id="1.10.630.10">
    <property type="entry name" value="Cytochrome P450"/>
    <property type="match status" value="1"/>
</dbReference>
<keyword evidence="6" id="KW-1133">Transmembrane helix</keyword>
<name>A0A8T8L8R5_TRIWF</name>
<dbReference type="PANTHER" id="PTHR47947">
    <property type="entry name" value="CYTOCHROME P450 82C3-RELATED"/>
    <property type="match status" value="1"/>
</dbReference>
<comment type="subcellular location">
    <subcellularLocation>
        <location evidence="1">Membrane</location>
        <topology evidence="1">Single-pass membrane protein</topology>
    </subcellularLocation>
</comment>
<keyword evidence="5 11" id="KW-0479">Metal-binding</keyword>
<dbReference type="GO" id="GO:0016020">
    <property type="term" value="C:membrane"/>
    <property type="evidence" value="ECO:0007669"/>
    <property type="project" value="UniProtKB-SubCell"/>
</dbReference>
<accession>A0A8T8L8R5</accession>
<evidence type="ECO:0000256" key="2">
    <source>
        <dbReference type="ARBA" id="ARBA00010617"/>
    </source>
</evidence>
<keyword evidence="10" id="KW-0472">Membrane</keyword>
<comment type="cofactor">
    <cofactor evidence="11">
        <name>heme</name>
        <dbReference type="ChEBI" id="CHEBI:30413"/>
    </cofactor>
</comment>
<evidence type="ECO:0000256" key="8">
    <source>
        <dbReference type="ARBA" id="ARBA00023004"/>
    </source>
</evidence>
<dbReference type="InterPro" id="IPR001128">
    <property type="entry name" value="Cyt_P450"/>
</dbReference>
<dbReference type="GO" id="GO:0016705">
    <property type="term" value="F:oxidoreductase activity, acting on paired donors, with incorporation or reduction of molecular oxygen"/>
    <property type="evidence" value="ECO:0007669"/>
    <property type="project" value="InterPro"/>
</dbReference>
<evidence type="ECO:0000256" key="12">
    <source>
        <dbReference type="RuleBase" id="RU000461"/>
    </source>
</evidence>
<feature type="chain" id="PRO_5035937128" evidence="13">
    <location>
        <begin position="24"/>
        <end position="502"/>
    </location>
</feature>
<dbReference type="Pfam" id="PF00067">
    <property type="entry name" value="p450"/>
    <property type="match status" value="1"/>
</dbReference>
<dbReference type="SUPFAM" id="SSF48264">
    <property type="entry name" value="Cytochrome P450"/>
    <property type="match status" value="1"/>
</dbReference>
<feature type="signal peptide" evidence="13">
    <location>
        <begin position="1"/>
        <end position="23"/>
    </location>
</feature>
<dbReference type="GO" id="GO:0004497">
    <property type="term" value="F:monooxygenase activity"/>
    <property type="evidence" value="ECO:0007669"/>
    <property type="project" value="UniProtKB-KW"/>
</dbReference>
<sequence length="502" mass="57131">MDTLYYLGLSLSVLFLLHKLVFRNKEGKQYKNLPPSPPGALPIVGHFLTLKKPVHEGLFNLCTKYGPILYLRLGPRPALVVGSHEAIEECLTKHDLNFATRPIFLSKKLVTYDFTTLGYTPYGHHWRNLRRLTTLEILSNTRLQMTSYIRVEEVRMLTKNLYQGFFLRAGVAKANMKYFFYMFTFNIVIKMLSGERYFGEDDMGSAKGKGRLEDLMKIFCSSEGVNLSDFFPILRWLPFYRVEKKMMKDHKKRDAFLQGFVEDQRKMRAANPNRVTVKDKRPIIDVLLSLQETDPEFCTDEIIKGIILVMLTAGTDTTAQAATYAAKDLVSHPECLKKAREEIDSVVGSSRLIEDADLNKLPYLNCVVNESLRLGPAAPMPLPHLNMDDCTVGGYDVPKGTMLFVNIWALHRDPKLWEDPYAFKPERFLGFEAGGDQKAGLKFIPFGAGRRQCPGITMGTRVMAIALGTLIQSFDWEKPQGEYENEVIFRPRRALTAALSQL</sequence>
<proteinExistence type="evidence at transcript level"/>
<dbReference type="PROSITE" id="PS00086">
    <property type="entry name" value="CYTOCHROME_P450"/>
    <property type="match status" value="1"/>
</dbReference>
<feature type="binding site" description="axial binding residue" evidence="11">
    <location>
        <position position="453"/>
    </location>
    <ligand>
        <name>heme</name>
        <dbReference type="ChEBI" id="CHEBI:30413"/>
    </ligand>
    <ligandPart>
        <name>Fe</name>
        <dbReference type="ChEBI" id="CHEBI:18248"/>
    </ligandPart>
</feature>
<protein>
    <submittedName>
        <fullName evidence="14">Cytochrome P450 81AM2</fullName>
    </submittedName>
</protein>
<dbReference type="PANTHER" id="PTHR47947:SF62">
    <property type="entry name" value="CYTOCHROME P450, FAMILY 81, SUBFAMILY D, POLYPEPTIDE 5"/>
    <property type="match status" value="1"/>
</dbReference>
<evidence type="ECO:0000256" key="3">
    <source>
        <dbReference type="ARBA" id="ARBA00022617"/>
    </source>
</evidence>
<evidence type="ECO:0000256" key="6">
    <source>
        <dbReference type="ARBA" id="ARBA00022989"/>
    </source>
</evidence>